<evidence type="ECO:0000256" key="1">
    <source>
        <dbReference type="ARBA" id="ARBA00022722"/>
    </source>
</evidence>
<dbReference type="EMBL" id="SUTK01000003">
    <property type="protein sequence ID" value="MBE6501078.1"/>
    <property type="molecule type" value="Genomic_DNA"/>
</dbReference>
<dbReference type="SUPFAM" id="SSF52980">
    <property type="entry name" value="Restriction endonuclease-like"/>
    <property type="match status" value="1"/>
</dbReference>
<dbReference type="InterPro" id="IPR037057">
    <property type="entry name" value="DNA_rep_MutH/T2_RE_sf"/>
</dbReference>
<dbReference type="AlphaFoldDB" id="A0A8T3VEP7"/>
<evidence type="ECO:0000313" key="4">
    <source>
        <dbReference type="EMBL" id="MBE6501078.1"/>
    </source>
</evidence>
<organism evidence="4 5">
    <name type="scientific">Methanobrevibacter thaueri</name>
    <dbReference type="NCBI Taxonomy" id="190975"/>
    <lineage>
        <taxon>Archaea</taxon>
        <taxon>Methanobacteriati</taxon>
        <taxon>Methanobacteriota</taxon>
        <taxon>Methanomada group</taxon>
        <taxon>Methanobacteria</taxon>
        <taxon>Methanobacteriales</taxon>
        <taxon>Methanobacteriaceae</taxon>
        <taxon>Methanobrevibacter</taxon>
    </lineage>
</organism>
<protein>
    <submittedName>
        <fullName evidence="4">Uncharacterized protein</fullName>
    </submittedName>
</protein>
<evidence type="ECO:0000256" key="3">
    <source>
        <dbReference type="ARBA" id="ARBA00022801"/>
    </source>
</evidence>
<name>A0A8T3VEP7_9EURY</name>
<keyword evidence="1" id="KW-0540">Nuclease</keyword>
<comment type="caution">
    <text evidence="4">The sequence shown here is derived from an EMBL/GenBank/DDBJ whole genome shotgun (WGS) entry which is preliminary data.</text>
</comment>
<dbReference type="GO" id="GO:0016787">
    <property type="term" value="F:hydrolase activity"/>
    <property type="evidence" value="ECO:0007669"/>
    <property type="project" value="UniProtKB-KW"/>
</dbReference>
<evidence type="ECO:0000256" key="2">
    <source>
        <dbReference type="ARBA" id="ARBA00022759"/>
    </source>
</evidence>
<dbReference type="InterPro" id="IPR011335">
    <property type="entry name" value="Restrct_endonuc-II-like"/>
</dbReference>
<sequence>MDSIEALIGKNIDEVSLIESKTFFIAPLKYSTKVCGKRYPSDKLKISDLDYFNMISFSQLFKKEALLIIWHDETGIITDLEIYYLSNDFDILFQDYYIIKKAIDDGQAHKLREGDTRYLGASRLSEKVPQPNSIKLANKRELVLKKRYLQKIINEIKI</sequence>
<dbReference type="Proteomes" id="UP000783037">
    <property type="component" value="Unassembled WGS sequence"/>
</dbReference>
<reference evidence="4" key="1">
    <citation type="submission" date="2019-04" db="EMBL/GenBank/DDBJ databases">
        <title>Evolution of Biomass-Degrading Anaerobic Consortia Revealed by Metagenomics.</title>
        <authorList>
            <person name="Peng X."/>
        </authorList>
    </citation>
    <scope>NUCLEOTIDE SEQUENCE</scope>
    <source>
        <strain evidence="4">SIG18</strain>
    </source>
</reference>
<keyword evidence="3" id="KW-0378">Hydrolase</keyword>
<dbReference type="RefSeq" id="WP_303738198.1">
    <property type="nucleotide sequence ID" value="NZ_SUTK01000003.1"/>
</dbReference>
<dbReference type="Gene3D" id="3.40.600.10">
    <property type="entry name" value="DNA mismatch repair MutH/Restriction endonuclease, type II"/>
    <property type="match status" value="1"/>
</dbReference>
<keyword evidence="2" id="KW-0255">Endonuclease</keyword>
<proteinExistence type="predicted"/>
<gene>
    <name evidence="4" type="ORF">E7Z79_01400</name>
</gene>
<dbReference type="GO" id="GO:0003677">
    <property type="term" value="F:DNA binding"/>
    <property type="evidence" value="ECO:0007669"/>
    <property type="project" value="InterPro"/>
</dbReference>
<evidence type="ECO:0000313" key="5">
    <source>
        <dbReference type="Proteomes" id="UP000783037"/>
    </source>
</evidence>
<accession>A0A8T3VEP7</accession>
<dbReference type="GO" id="GO:0004519">
    <property type="term" value="F:endonuclease activity"/>
    <property type="evidence" value="ECO:0007669"/>
    <property type="project" value="UniProtKB-KW"/>
</dbReference>